<dbReference type="OrthoDB" id="303600at2759"/>
<gene>
    <name evidence="1" type="ORF">PPENT_87.1.T0850069</name>
</gene>
<accession>A0A8S1W903</accession>
<comment type="caution">
    <text evidence="1">The sequence shown here is derived from an EMBL/GenBank/DDBJ whole genome shotgun (WGS) entry which is preliminary data.</text>
</comment>
<reference evidence="1" key="1">
    <citation type="submission" date="2021-01" db="EMBL/GenBank/DDBJ databases">
        <authorList>
            <consortium name="Genoscope - CEA"/>
            <person name="William W."/>
        </authorList>
    </citation>
    <scope>NUCLEOTIDE SEQUENCE</scope>
</reference>
<evidence type="ECO:0000313" key="2">
    <source>
        <dbReference type="Proteomes" id="UP000689195"/>
    </source>
</evidence>
<dbReference type="EMBL" id="CAJJDO010000085">
    <property type="protein sequence ID" value="CAD8185407.1"/>
    <property type="molecule type" value="Genomic_DNA"/>
</dbReference>
<name>A0A8S1W903_9CILI</name>
<organism evidence="1 2">
    <name type="scientific">Paramecium pentaurelia</name>
    <dbReference type="NCBI Taxonomy" id="43138"/>
    <lineage>
        <taxon>Eukaryota</taxon>
        <taxon>Sar</taxon>
        <taxon>Alveolata</taxon>
        <taxon>Ciliophora</taxon>
        <taxon>Intramacronucleata</taxon>
        <taxon>Oligohymenophorea</taxon>
        <taxon>Peniculida</taxon>
        <taxon>Parameciidae</taxon>
        <taxon>Paramecium</taxon>
    </lineage>
</organism>
<protein>
    <submittedName>
        <fullName evidence="1">Uncharacterized protein</fullName>
    </submittedName>
</protein>
<keyword evidence="2" id="KW-1185">Reference proteome</keyword>
<proteinExistence type="predicted"/>
<sequence>MYNNKFPIELIKKKVQENTISYKFRWNNGTISIEPMIQLTPQLLELVHQYELKQYYEINKKVKLNQTEIPSEPLRDFPSILTKDETKISLLKNEDTSKTIQKAPIKSLQESNYESNTILPQDIIPQIQQSNPKQYLQKTFVKHTHLPRQNKKCIIKSITRNNGDIMFLINDDEIKWVKLEDLKRNSPITLCDYLLSKVRFK</sequence>
<evidence type="ECO:0000313" key="1">
    <source>
        <dbReference type="EMBL" id="CAD8185407.1"/>
    </source>
</evidence>
<dbReference type="AlphaFoldDB" id="A0A8S1W903"/>
<dbReference type="Proteomes" id="UP000689195">
    <property type="component" value="Unassembled WGS sequence"/>
</dbReference>